<reference evidence="2 3" key="1">
    <citation type="submission" date="2023-11" db="EMBL/GenBank/DDBJ databases">
        <title>Lentzea sokolovensis, sp. nov., Lentzea kristufkii, sp. nov., and Lentzea miocenensis, sp. nov., rare actinobacteria from Sokolov Coal Basin, Miocene lacustrine sediment, Czech Republic.</title>
        <authorList>
            <person name="Lara A."/>
            <person name="Kotroba L."/>
            <person name="Nouioui I."/>
            <person name="Neumann-Schaal M."/>
            <person name="Mast Y."/>
            <person name="Chronakova A."/>
        </authorList>
    </citation>
    <scope>NUCLEOTIDE SEQUENCE [LARGE SCALE GENOMIC DNA]</scope>
    <source>
        <strain evidence="2 3">BCCO 10_0856</strain>
    </source>
</reference>
<evidence type="ECO:0000256" key="1">
    <source>
        <dbReference type="SAM" id="MobiDB-lite"/>
    </source>
</evidence>
<feature type="compositionally biased region" description="Basic residues" evidence="1">
    <location>
        <begin position="68"/>
        <end position="78"/>
    </location>
</feature>
<organism evidence="2 3">
    <name type="scientific">Lentzea miocenica</name>
    <dbReference type="NCBI Taxonomy" id="3095431"/>
    <lineage>
        <taxon>Bacteria</taxon>
        <taxon>Bacillati</taxon>
        <taxon>Actinomycetota</taxon>
        <taxon>Actinomycetes</taxon>
        <taxon>Pseudonocardiales</taxon>
        <taxon>Pseudonocardiaceae</taxon>
        <taxon>Lentzea</taxon>
    </lineage>
</organism>
<dbReference type="Proteomes" id="UP001285521">
    <property type="component" value="Unassembled WGS sequence"/>
</dbReference>
<feature type="region of interest" description="Disordered" evidence="1">
    <location>
        <begin position="66"/>
        <end position="88"/>
    </location>
</feature>
<dbReference type="EMBL" id="JAXAVW010000021">
    <property type="protein sequence ID" value="MDX8033473.1"/>
    <property type="molecule type" value="Genomic_DNA"/>
</dbReference>
<keyword evidence="3" id="KW-1185">Reference proteome</keyword>
<protein>
    <submittedName>
        <fullName evidence="2">Uncharacterized protein</fullName>
    </submittedName>
</protein>
<name>A0ABU4T6B1_9PSEU</name>
<feature type="compositionally biased region" description="Basic and acidic residues" evidence="1">
    <location>
        <begin position="79"/>
        <end position="88"/>
    </location>
</feature>
<proteinExistence type="predicted"/>
<dbReference type="RefSeq" id="WP_319968505.1">
    <property type="nucleotide sequence ID" value="NZ_JAXAVW010000021.1"/>
</dbReference>
<accession>A0ABU4T6B1</accession>
<evidence type="ECO:0000313" key="3">
    <source>
        <dbReference type="Proteomes" id="UP001285521"/>
    </source>
</evidence>
<evidence type="ECO:0000313" key="2">
    <source>
        <dbReference type="EMBL" id="MDX8033473.1"/>
    </source>
</evidence>
<gene>
    <name evidence="2" type="ORF">SK803_24915</name>
</gene>
<reference evidence="2 3" key="2">
    <citation type="submission" date="2023-11" db="EMBL/GenBank/DDBJ databases">
        <authorList>
            <person name="Lara A.C."/>
            <person name="Chronakova A."/>
        </authorList>
    </citation>
    <scope>NUCLEOTIDE SEQUENCE [LARGE SCALE GENOMIC DNA]</scope>
    <source>
        <strain evidence="2 3">BCCO 10_0856</strain>
    </source>
</reference>
<comment type="caution">
    <text evidence="2">The sequence shown here is derived from an EMBL/GenBank/DDBJ whole genome shotgun (WGS) entry which is preliminary data.</text>
</comment>
<sequence>MPFDARVFQILIASPGDVQAERDTITEVIHEWNYLNSREKSIVLLPLRWETHSAPELNERPQVVIKPPGRRPVRHGGRRLLDADGHTD</sequence>